<keyword evidence="8" id="KW-0732">Signal</keyword>
<evidence type="ECO:0000256" key="13">
    <source>
        <dbReference type="ARBA" id="ARBA00023180"/>
    </source>
</evidence>
<evidence type="ECO:0000256" key="16">
    <source>
        <dbReference type="SAM" id="Phobius"/>
    </source>
</evidence>
<evidence type="ECO:0000256" key="14">
    <source>
        <dbReference type="RuleBase" id="RU361156"/>
    </source>
</evidence>
<feature type="region of interest" description="Disordered" evidence="15">
    <location>
        <begin position="632"/>
        <end position="652"/>
    </location>
</feature>
<evidence type="ECO:0000256" key="3">
    <source>
        <dbReference type="ARBA" id="ARBA00009431"/>
    </source>
</evidence>
<evidence type="ECO:0000256" key="5">
    <source>
        <dbReference type="ARBA" id="ARBA00022670"/>
    </source>
</evidence>
<evidence type="ECO:0000256" key="10">
    <source>
        <dbReference type="ARBA" id="ARBA00022989"/>
    </source>
</evidence>
<evidence type="ECO:0000256" key="6">
    <source>
        <dbReference type="ARBA" id="ARBA00022692"/>
    </source>
</evidence>
<organism evidence="17 18">
    <name type="scientific">[Candida] arabinofermentans NRRL YB-2248</name>
    <dbReference type="NCBI Taxonomy" id="983967"/>
    <lineage>
        <taxon>Eukaryota</taxon>
        <taxon>Fungi</taxon>
        <taxon>Dikarya</taxon>
        <taxon>Ascomycota</taxon>
        <taxon>Saccharomycotina</taxon>
        <taxon>Pichiomycetes</taxon>
        <taxon>Pichiales</taxon>
        <taxon>Pichiaceae</taxon>
        <taxon>Ogataea</taxon>
        <taxon>Ogataea/Candida clade</taxon>
    </lineage>
</organism>
<evidence type="ECO:0000256" key="1">
    <source>
        <dbReference type="ARBA" id="ARBA00001003"/>
    </source>
</evidence>
<dbReference type="PRINTS" id="PR00724">
    <property type="entry name" value="CRBOXYPTASEC"/>
</dbReference>
<keyword evidence="12 16" id="KW-0472">Membrane</keyword>
<proteinExistence type="inferred from homology"/>
<gene>
    <name evidence="17" type="ORF">CANARDRAFT_173795</name>
</gene>
<dbReference type="InterPro" id="IPR018202">
    <property type="entry name" value="Ser_caboxypep_ser_AS"/>
</dbReference>
<evidence type="ECO:0000256" key="8">
    <source>
        <dbReference type="ARBA" id="ARBA00022729"/>
    </source>
</evidence>
<dbReference type="Gene3D" id="3.40.50.1820">
    <property type="entry name" value="alpha/beta hydrolase"/>
    <property type="match status" value="1"/>
</dbReference>
<dbReference type="OrthoDB" id="443318at2759"/>
<dbReference type="InterPro" id="IPR029058">
    <property type="entry name" value="AB_hydrolase_fold"/>
</dbReference>
<feature type="transmembrane region" description="Helical" evidence="16">
    <location>
        <begin position="513"/>
        <end position="534"/>
    </location>
</feature>
<dbReference type="STRING" id="983967.A0A1E4T841"/>
<keyword evidence="18" id="KW-1185">Reference proteome</keyword>
<dbReference type="Proteomes" id="UP000094801">
    <property type="component" value="Unassembled WGS sequence"/>
</dbReference>
<evidence type="ECO:0000313" key="18">
    <source>
        <dbReference type="Proteomes" id="UP000094801"/>
    </source>
</evidence>
<dbReference type="PROSITE" id="PS00131">
    <property type="entry name" value="CARBOXYPEPT_SER_SER"/>
    <property type="match status" value="1"/>
</dbReference>
<keyword evidence="6 16" id="KW-0812">Transmembrane</keyword>
<comment type="catalytic activity">
    <reaction evidence="1">
        <text>Preferential release of a C-terminal arginine or lysine residue.</text>
        <dbReference type="EC" id="3.4.16.6"/>
    </reaction>
</comment>
<dbReference type="EC" id="3.4.16.-" evidence="14"/>
<dbReference type="EMBL" id="KV453847">
    <property type="protein sequence ID" value="ODV87909.1"/>
    <property type="molecule type" value="Genomic_DNA"/>
</dbReference>
<evidence type="ECO:0000256" key="15">
    <source>
        <dbReference type="SAM" id="MobiDB-lite"/>
    </source>
</evidence>
<dbReference type="InterPro" id="IPR033124">
    <property type="entry name" value="Ser_caboxypep_his_AS"/>
</dbReference>
<dbReference type="Pfam" id="PF00450">
    <property type="entry name" value="Peptidase_S10"/>
    <property type="match status" value="1"/>
</dbReference>
<dbReference type="GO" id="GO:0004185">
    <property type="term" value="F:serine-type carboxypeptidase activity"/>
    <property type="evidence" value="ECO:0007669"/>
    <property type="project" value="UniProtKB-UniRule"/>
</dbReference>
<evidence type="ECO:0000313" key="17">
    <source>
        <dbReference type="EMBL" id="ODV87909.1"/>
    </source>
</evidence>
<evidence type="ECO:0000256" key="4">
    <source>
        <dbReference type="ARBA" id="ARBA00022645"/>
    </source>
</evidence>
<dbReference type="AlphaFoldDB" id="A0A1E4T841"/>
<dbReference type="SUPFAM" id="SSF53474">
    <property type="entry name" value="alpha/beta-Hydrolases"/>
    <property type="match status" value="1"/>
</dbReference>
<keyword evidence="4 14" id="KW-0121">Carboxypeptidase</keyword>
<dbReference type="GO" id="GO:0006915">
    <property type="term" value="P:apoptotic process"/>
    <property type="evidence" value="ECO:0007669"/>
    <property type="project" value="UniProtKB-KW"/>
</dbReference>
<keyword evidence="7" id="KW-0053">Apoptosis</keyword>
<evidence type="ECO:0000256" key="12">
    <source>
        <dbReference type="ARBA" id="ARBA00023136"/>
    </source>
</evidence>
<keyword evidence="10 16" id="KW-1133">Transmembrane helix</keyword>
<name>A0A1E4T841_9ASCO</name>
<evidence type="ECO:0000256" key="9">
    <source>
        <dbReference type="ARBA" id="ARBA00022801"/>
    </source>
</evidence>
<dbReference type="PROSITE" id="PS00560">
    <property type="entry name" value="CARBOXYPEPT_SER_HIS"/>
    <property type="match status" value="1"/>
</dbReference>
<protein>
    <recommendedName>
        <fullName evidence="14">Carboxypeptidase</fullName>
        <ecNumber evidence="14">3.4.16.-</ecNumber>
    </recommendedName>
</protein>
<keyword evidence="11" id="KW-0333">Golgi apparatus</keyword>
<comment type="similarity">
    <text evidence="3 14">Belongs to the peptidase S10 family.</text>
</comment>
<accession>A0A1E4T841</accession>
<evidence type="ECO:0000256" key="11">
    <source>
        <dbReference type="ARBA" id="ARBA00023034"/>
    </source>
</evidence>
<sequence length="652" mass="74765">MNLINALNSTDQESYKVKDLPGLSLIDDKYKPIMHAGQIEIYSENNTNLFFWKFEKPRGVVDKLNSSSSSSSTYLTDTLHKDELIIWLNGGPGCSSMDGALMEVGPLRINQNNEVYFNDGSWMEVADILFVDQPAGTGFSNTDHYDNELTQSSKDFIVFLKNYFDLFPLDKDKKIYIAGESYAGQYIPYIADYILQENSKDNEFNIDLKGLLIGNGWIEPNLQSLSYVPFALDNGLIDKKDDYMLKLLKQHEKCQIEMNDIKNEKFEKVQCTKLLDVLLRYTRDKTVDKDKQCLNMYDFRKHDSYPACGSNWPEDLPQVTSFLNIPIVQENLNLKFKKQWHECDNSVGAHFNPKLKISVHSFDLLPNLLKQIPIMLFSGDKDIICNYLSTEMVIDKLDINNGEQLGFSNNVNDKNWYYNDTQVGEFKNEFNLTYVKIYNSSHMVPFDLPDVSRGLLDIMMLNTRDSKDKLITPVYDIDEGTYHYDSIEEDKIQPLKPQQPQQSPSSSVKKHGLPFYFFELVLLAVLIYMFYYFYKIYSGTVGRSSFLTSSSRKKKRVHWFDESSTIEDEIVNKKTTSSSTSTSTSAIGSVLNKLGYGLKYNNVSNNEDGEIGESNRDIEMGNVDDQFLVQSDDEEYVGGGDNEFTQDGDDRL</sequence>
<evidence type="ECO:0000256" key="2">
    <source>
        <dbReference type="ARBA" id="ARBA00004393"/>
    </source>
</evidence>
<comment type="subcellular location">
    <subcellularLocation>
        <location evidence="2">Golgi apparatus</location>
        <location evidence="2">trans-Golgi network membrane</location>
        <topology evidence="2">Single-pass type I membrane protein</topology>
    </subcellularLocation>
</comment>
<keyword evidence="13" id="KW-0325">Glycoprotein</keyword>
<dbReference type="InterPro" id="IPR001563">
    <property type="entry name" value="Peptidase_S10"/>
</dbReference>
<keyword evidence="9 14" id="KW-0378">Hydrolase</keyword>
<dbReference type="GO" id="GO:0006508">
    <property type="term" value="P:proteolysis"/>
    <property type="evidence" value="ECO:0007669"/>
    <property type="project" value="UniProtKB-KW"/>
</dbReference>
<evidence type="ECO:0000256" key="7">
    <source>
        <dbReference type="ARBA" id="ARBA00022703"/>
    </source>
</evidence>
<reference evidence="18" key="1">
    <citation type="submission" date="2016-04" db="EMBL/GenBank/DDBJ databases">
        <title>Comparative genomics of biotechnologically important yeasts.</title>
        <authorList>
            <consortium name="DOE Joint Genome Institute"/>
            <person name="Riley R."/>
            <person name="Haridas S."/>
            <person name="Wolfe K.H."/>
            <person name="Lopes M.R."/>
            <person name="Hittinger C.T."/>
            <person name="Goker M."/>
            <person name="Salamov A."/>
            <person name="Wisecaver J."/>
            <person name="Long T.M."/>
            <person name="Aerts A.L."/>
            <person name="Barry K."/>
            <person name="Choi C."/>
            <person name="Clum A."/>
            <person name="Coughlan A.Y."/>
            <person name="Deshpande S."/>
            <person name="Douglass A.P."/>
            <person name="Hanson S.J."/>
            <person name="Klenk H.-P."/>
            <person name="Labutti K."/>
            <person name="Lapidus A."/>
            <person name="Lindquist E."/>
            <person name="Lipzen A."/>
            <person name="Meier-Kolthoff J.P."/>
            <person name="Ohm R.A."/>
            <person name="Otillar R.P."/>
            <person name="Pangilinan J."/>
            <person name="Peng Y."/>
            <person name="Rokas A."/>
            <person name="Rosa C.A."/>
            <person name="Scheuner C."/>
            <person name="Sibirny A.A."/>
            <person name="Slot J.C."/>
            <person name="Stielow J.B."/>
            <person name="Sun H."/>
            <person name="Kurtzman C.P."/>
            <person name="Blackwell M."/>
            <person name="Grigoriev I.V."/>
            <person name="Jeffries T.W."/>
        </authorList>
    </citation>
    <scope>NUCLEOTIDE SEQUENCE [LARGE SCALE GENOMIC DNA]</scope>
    <source>
        <strain evidence="18">NRRL YB-2248</strain>
    </source>
</reference>
<dbReference type="GO" id="GO:0005802">
    <property type="term" value="C:trans-Golgi network"/>
    <property type="evidence" value="ECO:0007669"/>
    <property type="project" value="TreeGrafter"/>
</dbReference>
<dbReference type="PANTHER" id="PTHR11802:SF190">
    <property type="entry name" value="PHEROMONE-PROCESSING CARBOXYPEPTIDASE KEX1"/>
    <property type="match status" value="1"/>
</dbReference>
<dbReference type="PANTHER" id="PTHR11802">
    <property type="entry name" value="SERINE PROTEASE FAMILY S10 SERINE CARBOXYPEPTIDASE"/>
    <property type="match status" value="1"/>
</dbReference>
<keyword evidence="5 14" id="KW-0645">Protease</keyword>